<feature type="region of interest" description="Disordered" evidence="1">
    <location>
        <begin position="475"/>
        <end position="495"/>
    </location>
</feature>
<feature type="compositionally biased region" description="Low complexity" evidence="1">
    <location>
        <begin position="102"/>
        <end position="116"/>
    </location>
</feature>
<proteinExistence type="predicted"/>
<evidence type="ECO:0000313" key="2">
    <source>
        <dbReference type="EMBL" id="CED84466.1"/>
    </source>
</evidence>
<protein>
    <submittedName>
        <fullName evidence="2">Uncharacterized protein</fullName>
    </submittedName>
</protein>
<dbReference type="AlphaFoldDB" id="A0A0F7SSM6"/>
<dbReference type="EMBL" id="LN483166">
    <property type="protein sequence ID" value="CED84466.1"/>
    <property type="molecule type" value="Genomic_DNA"/>
</dbReference>
<accession>A0A0F7SSM6</accession>
<evidence type="ECO:0000256" key="1">
    <source>
        <dbReference type="SAM" id="MobiDB-lite"/>
    </source>
</evidence>
<feature type="region of interest" description="Disordered" evidence="1">
    <location>
        <begin position="217"/>
        <end position="236"/>
    </location>
</feature>
<feature type="compositionally biased region" description="Low complexity" evidence="1">
    <location>
        <begin position="14"/>
        <end position="44"/>
    </location>
</feature>
<reference evidence="2" key="1">
    <citation type="submission" date="2014-08" db="EMBL/GenBank/DDBJ databases">
        <authorList>
            <person name="Sharma Rahul"/>
            <person name="Thines Marco"/>
        </authorList>
    </citation>
    <scope>NUCLEOTIDE SEQUENCE</scope>
</reference>
<name>A0A0F7SSM6_PHARH</name>
<feature type="region of interest" description="Disordered" evidence="1">
    <location>
        <begin position="1"/>
        <end position="141"/>
    </location>
</feature>
<organism evidence="2">
    <name type="scientific">Phaffia rhodozyma</name>
    <name type="common">Yeast</name>
    <name type="synonym">Xanthophyllomyces dendrorhous</name>
    <dbReference type="NCBI Taxonomy" id="264483"/>
    <lineage>
        <taxon>Eukaryota</taxon>
        <taxon>Fungi</taxon>
        <taxon>Dikarya</taxon>
        <taxon>Basidiomycota</taxon>
        <taxon>Agaricomycotina</taxon>
        <taxon>Tremellomycetes</taxon>
        <taxon>Cystofilobasidiales</taxon>
        <taxon>Mrakiaceae</taxon>
        <taxon>Phaffia</taxon>
    </lineage>
</organism>
<sequence>MGLFSLSKKHKKSASSVSQEETSSPPASPSSSTAISSSQQHQSANHIRADSSPLRVGKNGAVLDESVDSKSLPQTAKRLPLPPSNVSTTPLPPTPHAEDTSRIYSFTSSETSSPTSAANPDAFRGQNVHPTGASIQERPREEAMLDGRRDADFLPAQKFDEFVVPIPASRSAGGAGVNELASQLRKAEISDSRRIANAPGDLPEVGLAADSVMGAAPDSTLRAGPQSSTAKAVGAGAAAGRDSLPVNSAAGPAASTPATHRAVDTVEVPSHHQQQLALLEKIRKNHHPVSARLDPAGRELFQTAGMPPVDLEGQGTVDWEEEWGTPIVKETVFRNQHVEYQTQIEINRHVHHVYQKVQPLLQPPSVLPEDELHYFQDAQGNWREVRGRALAEEILGSLSASERALDQPYEYWDSRAVEAEWKEMRDLVETGKQEYETVIIKKKMGTRALMLGEAEELLQDLKFWKKDEDKNLSVGSNVKREGEQGTRTAAVGQAI</sequence>